<reference evidence="2 3" key="1">
    <citation type="journal article" date="2011" name="J. Bacteriol.">
        <title>Genome sequence of the mercury-methylating and pleomorphic Desulfovibrio africanus Strain Walvis Bay.</title>
        <authorList>
            <person name="Brown S.D."/>
            <person name="Wall J.D."/>
            <person name="Kucken A.M."/>
            <person name="Gilmour C.C."/>
            <person name="Podar M."/>
            <person name="Brandt C.C."/>
            <person name="Teshima H."/>
            <person name="Detter J.C."/>
            <person name="Han C.S."/>
            <person name="Land M.L."/>
            <person name="Lucas S."/>
            <person name="Han J."/>
            <person name="Pennacchio L."/>
            <person name="Nolan M."/>
            <person name="Pitluck S."/>
            <person name="Woyke T."/>
            <person name="Goodwin L."/>
            <person name="Palumbo A.V."/>
            <person name="Elias D.A."/>
        </authorList>
    </citation>
    <scope>NUCLEOTIDE SEQUENCE [LARGE SCALE GENOMIC DNA]</scope>
    <source>
        <strain evidence="2 3">Walvis Bay</strain>
    </source>
</reference>
<accession>F3YVF4</accession>
<dbReference type="InterPro" id="IPR003018">
    <property type="entry name" value="GAF"/>
</dbReference>
<dbReference type="STRING" id="690850.Desaf_0186"/>
<dbReference type="eggNOG" id="COG2203">
    <property type="taxonomic scope" value="Bacteria"/>
</dbReference>
<gene>
    <name evidence="2" type="ORF">Desaf_0186</name>
</gene>
<dbReference type="Gene3D" id="3.30.450.40">
    <property type="match status" value="1"/>
</dbReference>
<sequence>MDRYESYYRSLYTVAMIVNSSLDPSTVLQTIAEQAAKAMQAKGCSIRLRDRTGKRLLPSAAWGLSKEYMRKGPVEIARSEVDREALTGRIIFIPDATTDPRFQYGKAAKDEGIASVLVAPLTVEESPIGVMRIYSGTPRNFDSAEEEFLRAIAALSTVAIENARLHQALKKDYEMLASFEYRVFED</sequence>
<dbReference type="KEGG" id="daf:Desaf_0186"/>
<dbReference type="SMART" id="SM00065">
    <property type="entry name" value="GAF"/>
    <property type="match status" value="1"/>
</dbReference>
<proteinExistence type="predicted"/>
<dbReference type="EMBL" id="CP003221">
    <property type="protein sequence ID" value="EGJ48546.1"/>
    <property type="molecule type" value="Genomic_DNA"/>
</dbReference>
<feature type="domain" description="GAF" evidence="1">
    <location>
        <begin position="23"/>
        <end position="170"/>
    </location>
</feature>
<evidence type="ECO:0000313" key="3">
    <source>
        <dbReference type="Proteomes" id="UP000007844"/>
    </source>
</evidence>
<dbReference type="InterPro" id="IPR029016">
    <property type="entry name" value="GAF-like_dom_sf"/>
</dbReference>
<evidence type="ECO:0000259" key="1">
    <source>
        <dbReference type="SMART" id="SM00065"/>
    </source>
</evidence>
<keyword evidence="3" id="KW-1185">Reference proteome</keyword>
<dbReference type="AlphaFoldDB" id="F3YVF4"/>
<protein>
    <submittedName>
        <fullName evidence="2">Putative phytochrome sensor protein</fullName>
    </submittedName>
</protein>
<dbReference type="SUPFAM" id="SSF55781">
    <property type="entry name" value="GAF domain-like"/>
    <property type="match status" value="1"/>
</dbReference>
<dbReference type="RefSeq" id="WP_014258411.1">
    <property type="nucleotide sequence ID" value="NC_016629.1"/>
</dbReference>
<dbReference type="HOGENOM" id="CLU_123787_0_0_7"/>
<name>F3YVF4_DESAF</name>
<organism evidence="2 3">
    <name type="scientific">Desulfocurvibacter africanus subsp. africanus str. Walvis Bay</name>
    <dbReference type="NCBI Taxonomy" id="690850"/>
    <lineage>
        <taxon>Bacteria</taxon>
        <taxon>Pseudomonadati</taxon>
        <taxon>Thermodesulfobacteriota</taxon>
        <taxon>Desulfovibrionia</taxon>
        <taxon>Desulfovibrionales</taxon>
        <taxon>Desulfovibrionaceae</taxon>
        <taxon>Desulfocurvibacter</taxon>
    </lineage>
</organism>
<evidence type="ECO:0000313" key="2">
    <source>
        <dbReference type="EMBL" id="EGJ48546.1"/>
    </source>
</evidence>
<dbReference type="Pfam" id="PF01590">
    <property type="entry name" value="GAF"/>
    <property type="match status" value="1"/>
</dbReference>
<dbReference type="Proteomes" id="UP000007844">
    <property type="component" value="Chromosome"/>
</dbReference>